<dbReference type="EMBL" id="JAGPXD010000007">
    <property type="protein sequence ID" value="KAH7347731.1"/>
    <property type="molecule type" value="Genomic_DNA"/>
</dbReference>
<evidence type="ECO:0000313" key="3">
    <source>
        <dbReference type="EMBL" id="KAH7347731.1"/>
    </source>
</evidence>
<feature type="domain" description="Myb-like DNA-binding" evidence="2">
    <location>
        <begin position="8"/>
        <end position="56"/>
    </location>
</feature>
<keyword evidence="4" id="KW-1185">Reference proteome</keyword>
<protein>
    <recommendedName>
        <fullName evidence="2">Myb-like DNA-binding domain-containing protein</fullName>
    </recommendedName>
</protein>
<gene>
    <name evidence="3" type="ORF">B0T11DRAFT_143980</name>
</gene>
<accession>A0A8K0WY36</accession>
<reference evidence="3" key="1">
    <citation type="journal article" date="2021" name="Nat. Commun.">
        <title>Genetic determinants of endophytism in the Arabidopsis root mycobiome.</title>
        <authorList>
            <person name="Mesny F."/>
            <person name="Miyauchi S."/>
            <person name="Thiergart T."/>
            <person name="Pickel B."/>
            <person name="Atanasova L."/>
            <person name="Karlsson M."/>
            <person name="Huettel B."/>
            <person name="Barry K.W."/>
            <person name="Haridas S."/>
            <person name="Chen C."/>
            <person name="Bauer D."/>
            <person name="Andreopoulos W."/>
            <person name="Pangilinan J."/>
            <person name="LaButti K."/>
            <person name="Riley R."/>
            <person name="Lipzen A."/>
            <person name="Clum A."/>
            <person name="Drula E."/>
            <person name="Henrissat B."/>
            <person name="Kohler A."/>
            <person name="Grigoriev I.V."/>
            <person name="Martin F.M."/>
            <person name="Hacquard S."/>
        </authorList>
    </citation>
    <scope>NUCLEOTIDE SEQUENCE</scope>
    <source>
        <strain evidence="3">MPI-CAGE-AT-0016</strain>
    </source>
</reference>
<feature type="compositionally biased region" description="Basic and acidic residues" evidence="1">
    <location>
        <begin position="78"/>
        <end position="90"/>
    </location>
</feature>
<feature type="region of interest" description="Disordered" evidence="1">
    <location>
        <begin position="125"/>
        <end position="159"/>
    </location>
</feature>
<evidence type="ECO:0000313" key="4">
    <source>
        <dbReference type="Proteomes" id="UP000813385"/>
    </source>
</evidence>
<dbReference type="OrthoDB" id="3944408at2759"/>
<sequence length="265" mass="30268">MSNTDNQMTRFLFAILKQKNLKDIDWAAVARDPVLPQPITNGHAARMRYSRFRSAMLGIEPQKRNRNTTNSKNKVTKSKKESRPVTKREDQDDEERDDPVKPEPGYNGQSTYSDYQARLTNMRVKHEMSQQQQQQQHHQHNPYQPAHFNSPSPAGAESLRLLTPCSDDMLSVPHNLQFSPPPALIAGFDHMPSEPCTHGHEDHDVSNEPSSWAASPIFPPFDYHLNTYAIPDMSIFQRPDTSSGDGMLTGQHVEVKNEHWDNERC</sequence>
<proteinExistence type="predicted"/>
<dbReference type="Pfam" id="PF22980">
    <property type="entry name" value="Myb_DNA-bind_8"/>
    <property type="match status" value="1"/>
</dbReference>
<dbReference type="AlphaFoldDB" id="A0A8K0WY36"/>
<organism evidence="3 4">
    <name type="scientific">Plectosphaerella cucumerina</name>
    <dbReference type="NCBI Taxonomy" id="40658"/>
    <lineage>
        <taxon>Eukaryota</taxon>
        <taxon>Fungi</taxon>
        <taxon>Dikarya</taxon>
        <taxon>Ascomycota</taxon>
        <taxon>Pezizomycotina</taxon>
        <taxon>Sordariomycetes</taxon>
        <taxon>Hypocreomycetidae</taxon>
        <taxon>Glomerellales</taxon>
        <taxon>Plectosphaerellaceae</taxon>
        <taxon>Plectosphaerella</taxon>
    </lineage>
</organism>
<evidence type="ECO:0000259" key="2">
    <source>
        <dbReference type="Pfam" id="PF22980"/>
    </source>
</evidence>
<name>A0A8K0WY36_9PEZI</name>
<feature type="region of interest" description="Disordered" evidence="1">
    <location>
        <begin position="55"/>
        <end position="113"/>
    </location>
</feature>
<dbReference type="Proteomes" id="UP000813385">
    <property type="component" value="Unassembled WGS sequence"/>
</dbReference>
<comment type="caution">
    <text evidence="3">The sequence shown here is derived from an EMBL/GenBank/DDBJ whole genome shotgun (WGS) entry which is preliminary data.</text>
</comment>
<dbReference type="InterPro" id="IPR054505">
    <property type="entry name" value="Myb_DNA-bind_8"/>
</dbReference>
<evidence type="ECO:0000256" key="1">
    <source>
        <dbReference type="SAM" id="MobiDB-lite"/>
    </source>
</evidence>